<protein>
    <submittedName>
        <fullName evidence="1">Uncharacterized protein</fullName>
    </submittedName>
</protein>
<keyword evidence="2" id="KW-1185">Reference proteome</keyword>
<accession>A0A845PWC0</accession>
<evidence type="ECO:0000313" key="2">
    <source>
        <dbReference type="Proteomes" id="UP000553459"/>
    </source>
</evidence>
<sequence>MKLGWLLSKVPLSGLLEFGSFILEPPKLGSFPEIKGLKKPCDRLADLSIKQFSFMDQFFHQWMNTKLLIFSELFLCE</sequence>
<reference evidence="1 2" key="1">
    <citation type="submission" date="2019-11" db="EMBL/GenBank/DDBJ databases">
        <title>Characterization of Elizabethkingia argenteiflava sp. nov., isolated from inner surface of Soybean Pods.</title>
        <authorList>
            <person name="Mo S."/>
        </authorList>
    </citation>
    <scope>NUCLEOTIDE SEQUENCE [LARGE SCALE GENOMIC DNA]</scope>
    <source>
        <strain evidence="1 2">YB22</strain>
    </source>
</reference>
<dbReference type="RefSeq" id="WP_166518748.1">
    <property type="nucleotide sequence ID" value="NZ_JAAABJ010000291.1"/>
</dbReference>
<dbReference type="AlphaFoldDB" id="A0A845PWC0"/>
<evidence type="ECO:0000313" key="1">
    <source>
        <dbReference type="EMBL" id="NAW50400.1"/>
    </source>
</evidence>
<gene>
    <name evidence="1" type="ORF">GNY06_03000</name>
</gene>
<dbReference type="EMBL" id="JAAABJ010000291">
    <property type="protein sequence ID" value="NAW50400.1"/>
    <property type="molecule type" value="Genomic_DNA"/>
</dbReference>
<organism evidence="1 2">
    <name type="scientific">Elizabethkingia argenteiflava</name>
    <dbReference type="NCBI Taxonomy" id="2681556"/>
    <lineage>
        <taxon>Bacteria</taxon>
        <taxon>Pseudomonadati</taxon>
        <taxon>Bacteroidota</taxon>
        <taxon>Flavobacteriia</taxon>
        <taxon>Flavobacteriales</taxon>
        <taxon>Weeksellaceae</taxon>
        <taxon>Elizabethkingia</taxon>
    </lineage>
</organism>
<name>A0A845PWC0_9FLAO</name>
<proteinExistence type="predicted"/>
<comment type="caution">
    <text evidence="1">The sequence shown here is derived from an EMBL/GenBank/DDBJ whole genome shotgun (WGS) entry which is preliminary data.</text>
</comment>
<dbReference type="Proteomes" id="UP000553459">
    <property type="component" value="Unassembled WGS sequence"/>
</dbReference>